<protein>
    <submittedName>
        <fullName evidence="3">FBD domain-containing protein</fullName>
    </submittedName>
</protein>
<dbReference type="EMBL" id="UYSU01035992">
    <property type="protein sequence ID" value="VDL97009.1"/>
    <property type="molecule type" value="Genomic_DNA"/>
</dbReference>
<evidence type="ECO:0000313" key="1">
    <source>
        <dbReference type="EMBL" id="VDL97009.1"/>
    </source>
</evidence>
<name>A0A183T2C6_SCHSO</name>
<organism evidence="3">
    <name type="scientific">Schistocephalus solidus</name>
    <name type="common">Tapeworm</name>
    <dbReference type="NCBI Taxonomy" id="70667"/>
    <lineage>
        <taxon>Eukaryota</taxon>
        <taxon>Metazoa</taxon>
        <taxon>Spiralia</taxon>
        <taxon>Lophotrochozoa</taxon>
        <taxon>Platyhelminthes</taxon>
        <taxon>Cestoda</taxon>
        <taxon>Eucestoda</taxon>
        <taxon>Diphyllobothriidea</taxon>
        <taxon>Diphyllobothriidae</taxon>
        <taxon>Schistocephalus</taxon>
    </lineage>
</organism>
<dbReference type="AlphaFoldDB" id="A0A183T2C6"/>
<gene>
    <name evidence="1" type="ORF">SSLN_LOCUS10624</name>
</gene>
<dbReference type="OrthoDB" id="10300288at2759"/>
<dbReference type="SUPFAM" id="SSF52047">
    <property type="entry name" value="RNI-like"/>
    <property type="match status" value="1"/>
</dbReference>
<dbReference type="Proteomes" id="UP000275846">
    <property type="component" value="Unassembled WGS sequence"/>
</dbReference>
<proteinExistence type="predicted"/>
<dbReference type="Gene3D" id="3.80.10.10">
    <property type="entry name" value="Ribonuclease Inhibitor"/>
    <property type="match status" value="1"/>
</dbReference>
<reference evidence="3" key="1">
    <citation type="submission" date="2016-06" db="UniProtKB">
        <authorList>
            <consortium name="WormBaseParasite"/>
        </authorList>
    </citation>
    <scope>IDENTIFICATION</scope>
</reference>
<sequence>MTEKSRKPSKELVKLLTIEGKKLHLSLGDPCGPTYVGGACLMLYKLMSESGPCNLITLDLRNQCISIFDHLRIYRPRPTTEDETMLPFLEKIVVNVSMDLDGTMEHYPPLAEPKKVRSMKVFLSGMFKHEQTDRFLETWDFTRKFTLAGEAPLNSDEEFFDHYEDFSMPTVRILSLPVNSPILTRNSLRFVYPKIEKVILTNIRDATLPIDLTEVTSRFPDAEVVFSGKRKAALPGKVEICEKCGVEATERLQWTVGLTAPAAHDNQSVKLLSCTTMAVTERRINPLDVSLVYVQGRPALLTRENSSGETNTAENLIRTRHAQVHHLIFEACKEGAYEHESELLTELTAFCKDKFIKLLAMCKTSLTKIEVSAEFAFGCSLDKTADSQISALQGAFTKVSELSIEPDLHMEFDRFNTQSVSSEKLIPFLRMFLYLNSLRFCAGKWVCWSNLDAVLGACPHLEKLYVSTSTVDAKTALQSSTAHRVRTLVFDFPEAEVPCDFSGLKNCQEVEYLLLRTSSTEDVDEEVLQDCFKAMPHLRWLIVVMSHAGYCLVGYCAEPGSNRVELKTHVFAEPEQLATAYPQLYSIFWTDILAK</sequence>
<reference evidence="1 2" key="2">
    <citation type="submission" date="2018-11" db="EMBL/GenBank/DDBJ databases">
        <authorList>
            <consortium name="Pathogen Informatics"/>
        </authorList>
    </citation>
    <scope>NUCLEOTIDE SEQUENCE [LARGE SCALE GENOMIC DNA]</scope>
    <source>
        <strain evidence="1 2">NST_G2</strain>
    </source>
</reference>
<accession>A0A183T2C6</accession>
<dbReference type="InterPro" id="IPR032675">
    <property type="entry name" value="LRR_dom_sf"/>
</dbReference>
<keyword evidence="2" id="KW-1185">Reference proteome</keyword>
<evidence type="ECO:0000313" key="3">
    <source>
        <dbReference type="WBParaSite" id="SSLN_0001103701-mRNA-1"/>
    </source>
</evidence>
<evidence type="ECO:0000313" key="2">
    <source>
        <dbReference type="Proteomes" id="UP000275846"/>
    </source>
</evidence>
<dbReference type="WBParaSite" id="SSLN_0001103701-mRNA-1">
    <property type="protein sequence ID" value="SSLN_0001103701-mRNA-1"/>
    <property type="gene ID" value="SSLN_0001103701"/>
</dbReference>